<dbReference type="InterPro" id="IPR051057">
    <property type="entry name" value="PI-PLC_domain"/>
</dbReference>
<sequence>MYSNLSPEDEYTTKVERIIGENTDLTRDLENWMTKLPQSLRSVPIIYLALPGSHDSFTSIINRSCEVSPDSEKILQELHWLICLRGLMSQWTKTQGFSVNEQLKSGIRYFDLRVTTKKCNPNLFFCHGLYSFEVTGVLHDIATFLETHTQEIVILDCQHFYGFTQETHAILMQTITKIYGTKLLPYSDHMDHLSLDYMTKQFRYQVIVIYRSDAARFGQPLLWPSASFPNPWADTINPNVLFNKLDKGIKERSPEVAFITQCILTPNFTDILSNLFNTLKQKLAVEFEDLRTGWVSKQIPGRGGINIVIGDFVDLSDNLFTKTVINLNLKLLSDLPKPLQTVVTINGYNRY</sequence>
<dbReference type="GO" id="GO:0008081">
    <property type="term" value="F:phosphoric diester hydrolase activity"/>
    <property type="evidence" value="ECO:0007669"/>
    <property type="project" value="InterPro"/>
</dbReference>
<gene>
    <name evidence="2" type="ORF">GWI33_016115</name>
</gene>
<dbReference type="EMBL" id="JAACXV010014034">
    <property type="protein sequence ID" value="KAF7270959.1"/>
    <property type="molecule type" value="Genomic_DNA"/>
</dbReference>
<feature type="domain" description="Phosphatidylinositol-specific phospholipase C X" evidence="1">
    <location>
        <begin position="91"/>
        <end position="192"/>
    </location>
</feature>
<evidence type="ECO:0000259" key="1">
    <source>
        <dbReference type="Pfam" id="PF00388"/>
    </source>
</evidence>
<dbReference type="PANTHER" id="PTHR13593">
    <property type="match status" value="1"/>
</dbReference>
<protein>
    <recommendedName>
        <fullName evidence="1">Phosphatidylinositol-specific phospholipase C X domain-containing protein</fullName>
    </recommendedName>
</protein>
<accession>A0A834MAN6</accession>
<keyword evidence="3" id="KW-1185">Reference proteome</keyword>
<dbReference type="InterPro" id="IPR017946">
    <property type="entry name" value="PLC-like_Pdiesterase_TIM-brl"/>
</dbReference>
<evidence type="ECO:0000313" key="2">
    <source>
        <dbReference type="EMBL" id="KAF7270959.1"/>
    </source>
</evidence>
<dbReference type="InterPro" id="IPR000909">
    <property type="entry name" value="PLipase_C_PInositol-sp_X_dom"/>
</dbReference>
<dbReference type="Pfam" id="PF00388">
    <property type="entry name" value="PI-PLC-X"/>
    <property type="match status" value="1"/>
</dbReference>
<dbReference type="PANTHER" id="PTHR13593:SF113">
    <property type="entry name" value="SI:DKEY-266F7.9"/>
    <property type="match status" value="1"/>
</dbReference>
<dbReference type="AlphaFoldDB" id="A0A834MAN6"/>
<organism evidence="2 3">
    <name type="scientific">Rhynchophorus ferrugineus</name>
    <name type="common">Red palm weevil</name>
    <name type="synonym">Curculio ferrugineus</name>
    <dbReference type="NCBI Taxonomy" id="354439"/>
    <lineage>
        <taxon>Eukaryota</taxon>
        <taxon>Metazoa</taxon>
        <taxon>Ecdysozoa</taxon>
        <taxon>Arthropoda</taxon>
        <taxon>Hexapoda</taxon>
        <taxon>Insecta</taxon>
        <taxon>Pterygota</taxon>
        <taxon>Neoptera</taxon>
        <taxon>Endopterygota</taxon>
        <taxon>Coleoptera</taxon>
        <taxon>Polyphaga</taxon>
        <taxon>Cucujiformia</taxon>
        <taxon>Curculionidae</taxon>
        <taxon>Dryophthorinae</taxon>
        <taxon>Rhynchophorus</taxon>
    </lineage>
</organism>
<proteinExistence type="predicted"/>
<dbReference type="PROSITE" id="PS50007">
    <property type="entry name" value="PIPLC_X_DOMAIN"/>
    <property type="match status" value="1"/>
</dbReference>
<comment type="caution">
    <text evidence="2">The sequence shown here is derived from an EMBL/GenBank/DDBJ whole genome shotgun (WGS) entry which is preliminary data.</text>
</comment>
<dbReference type="Proteomes" id="UP000625711">
    <property type="component" value="Unassembled WGS sequence"/>
</dbReference>
<evidence type="ECO:0000313" key="3">
    <source>
        <dbReference type="Proteomes" id="UP000625711"/>
    </source>
</evidence>
<dbReference type="GO" id="GO:0006629">
    <property type="term" value="P:lipid metabolic process"/>
    <property type="evidence" value="ECO:0007669"/>
    <property type="project" value="InterPro"/>
</dbReference>
<dbReference type="InterPro" id="IPR042158">
    <property type="entry name" value="PLCXD1/2/3"/>
</dbReference>
<dbReference type="Gene3D" id="3.20.20.190">
    <property type="entry name" value="Phosphatidylinositol (PI) phosphodiesterase"/>
    <property type="match status" value="1"/>
</dbReference>
<dbReference type="OrthoDB" id="1046782at2759"/>
<dbReference type="CDD" id="cd08616">
    <property type="entry name" value="PI-PLCXD1c"/>
    <property type="match status" value="1"/>
</dbReference>
<reference evidence="2" key="1">
    <citation type="submission" date="2020-08" db="EMBL/GenBank/DDBJ databases">
        <title>Genome sequencing and assembly of the red palm weevil Rhynchophorus ferrugineus.</title>
        <authorList>
            <person name="Dias G.B."/>
            <person name="Bergman C.M."/>
            <person name="Manee M."/>
        </authorList>
    </citation>
    <scope>NUCLEOTIDE SEQUENCE</scope>
    <source>
        <strain evidence="2">AA-2017</strain>
        <tissue evidence="2">Whole larva</tissue>
    </source>
</reference>
<dbReference type="SUPFAM" id="SSF51695">
    <property type="entry name" value="PLC-like phosphodiesterases"/>
    <property type="match status" value="1"/>
</dbReference>
<name>A0A834MAN6_RHYFE</name>